<organism evidence="2">
    <name type="scientific">Graphocephala atropunctata</name>
    <dbReference type="NCBI Taxonomy" id="36148"/>
    <lineage>
        <taxon>Eukaryota</taxon>
        <taxon>Metazoa</taxon>
        <taxon>Ecdysozoa</taxon>
        <taxon>Arthropoda</taxon>
        <taxon>Hexapoda</taxon>
        <taxon>Insecta</taxon>
        <taxon>Pterygota</taxon>
        <taxon>Neoptera</taxon>
        <taxon>Paraneoptera</taxon>
        <taxon>Hemiptera</taxon>
        <taxon>Auchenorrhyncha</taxon>
        <taxon>Membracoidea</taxon>
        <taxon>Cicadellidae</taxon>
        <taxon>Cicadellinae</taxon>
        <taxon>Cicadellini</taxon>
        <taxon>Graphocephala</taxon>
    </lineage>
</organism>
<evidence type="ECO:0000313" key="2">
    <source>
        <dbReference type="EMBL" id="JAT26320.1"/>
    </source>
</evidence>
<name>A0A1B6LRG8_9HEMI</name>
<reference evidence="2" key="1">
    <citation type="submission" date="2015-11" db="EMBL/GenBank/DDBJ databases">
        <title>De novo transcriptome assembly of four potential Pierce s Disease insect vectors from Arizona vineyards.</title>
        <authorList>
            <person name="Tassone E.E."/>
        </authorList>
    </citation>
    <scope>NUCLEOTIDE SEQUENCE</scope>
</reference>
<accession>A0A1B6LRG8</accession>
<protein>
    <submittedName>
        <fullName evidence="2">Uncharacterized protein</fullName>
    </submittedName>
</protein>
<sequence>MPVRSFDVPTIIITDSPVGVPTPRSPMTSNQTNMSPHSSTFNVEEKAGLELQPLPKRKSIGKKIMSFSIKQRHGKLLVKKTSGSTLQKTIFKAKNKNTPGSVYKKKLGVATKLPNFKLIHQRLFKNMESIYDNKQTMERAQALISSSAVPRCALLNSKTGLVNDPSTSKKMPVSSVRSPLVRSPLVRSPLVRTPARTTTVPGPSPVNRFGFKKPVKRLESPIEAKKSPNTNLANVKNKEQQVLQGVRMNKRFFLQMKMRESKQ</sequence>
<feature type="compositionally biased region" description="Polar residues" evidence="1">
    <location>
        <begin position="25"/>
        <end position="39"/>
    </location>
</feature>
<evidence type="ECO:0000256" key="1">
    <source>
        <dbReference type="SAM" id="MobiDB-lite"/>
    </source>
</evidence>
<dbReference type="EMBL" id="GEBQ01013657">
    <property type="protein sequence ID" value="JAT26320.1"/>
    <property type="molecule type" value="Transcribed_RNA"/>
</dbReference>
<proteinExistence type="predicted"/>
<feature type="region of interest" description="Disordered" evidence="1">
    <location>
        <begin position="17"/>
        <end position="39"/>
    </location>
</feature>
<gene>
    <name evidence="2" type="ORF">g.40143</name>
</gene>
<dbReference type="AlphaFoldDB" id="A0A1B6LRG8"/>